<dbReference type="Pfam" id="PF01425">
    <property type="entry name" value="Amidase"/>
    <property type="match status" value="1"/>
</dbReference>
<dbReference type="RefSeq" id="WP_086896590.1">
    <property type="nucleotide sequence ID" value="NZ_CP022699.1"/>
</dbReference>
<accession>A0A291PDB6</accession>
<evidence type="ECO:0000313" key="4">
    <source>
        <dbReference type="Proteomes" id="UP000220394"/>
    </source>
</evidence>
<dbReference type="SUPFAM" id="SSF75304">
    <property type="entry name" value="Amidase signature (AS) enzymes"/>
    <property type="match status" value="1"/>
</dbReference>
<dbReference type="Gene3D" id="3.90.1300.10">
    <property type="entry name" value="Amidase signature (AS) domain"/>
    <property type="match status" value="1"/>
</dbReference>
<dbReference type="InterPro" id="IPR036928">
    <property type="entry name" value="AS_sf"/>
</dbReference>
<feature type="domain" description="Amidase" evidence="2">
    <location>
        <begin position="24"/>
        <end position="455"/>
    </location>
</feature>
<organism evidence="3 4">
    <name type="scientific">Acetobacter tropicalis</name>
    <dbReference type="NCBI Taxonomy" id="104102"/>
    <lineage>
        <taxon>Bacteria</taxon>
        <taxon>Pseudomonadati</taxon>
        <taxon>Pseudomonadota</taxon>
        <taxon>Alphaproteobacteria</taxon>
        <taxon>Acetobacterales</taxon>
        <taxon>Acetobacteraceae</taxon>
        <taxon>Acetobacter</taxon>
    </lineage>
</organism>
<dbReference type="GO" id="GO:0003824">
    <property type="term" value="F:catalytic activity"/>
    <property type="evidence" value="ECO:0007669"/>
    <property type="project" value="InterPro"/>
</dbReference>
<reference evidence="3 4" key="1">
    <citation type="submission" date="2017-08" db="EMBL/GenBank/DDBJ databases">
        <title>Complete Genome Sequence of Acetobacter tropicalis Oregon-R-modENCODE STRAIN BDGP1, an acetic acid bacterium isolated from Drosophila melanogaster gut.</title>
        <authorList>
            <person name="Wan K.H."/>
            <person name="Yu C."/>
            <person name="Park S."/>
            <person name="Hammonds A.S."/>
            <person name="Booth B.W."/>
            <person name="Celniker S.E."/>
        </authorList>
    </citation>
    <scope>NUCLEOTIDE SEQUENCE [LARGE SCALE GENOMIC DNA]</scope>
    <source>
        <strain evidence="3 4">BDGP1</strain>
    </source>
</reference>
<proteinExistence type="predicted"/>
<sequence length="515" mass="55075">MELCDATALELLELFRTGQALPTEALRSCQERTDKVNPAVNAIVCEDREAAAKAAKMADEAWRRGEPTGALCGIPLAVKDTHVTKGMTTTFGSPLFREWVPEKDQNFVARLRASGAVITGKTNVPEWAAGGTSRNPVYGATGNPFNPALNAAGSSGGSATALACGMATLATGSDTGGSLRNPAAFNGIVGMRPSGGLMASERRPLGWSTLSVDGPMARTVTDTALMLSACASDDRHDPLAYTLPGETVRASKGRFFPLKPVNLKGLRLAATEDFGSAPVETIVRRAFRNKLPAIAALFGSMEMTEPDSTDADRVFAILRASVFYAAHAERYCDHFDQLGPNIRANVEEAQGYSLADYTWAAKQQTVIYRSYQYFFENHDILISPAITVSPRPWTEMYPSEIDGAATTSYFHWLAMAYNVTLSGHPAISIPVGVDEHGMPFGLQIVGPRGGDALLLQVAAMIEAAFADDPDLRRPVPDIKALAAMPPIASRPGFMPPVSTANRSSSIKDISYAKQP</sequence>
<evidence type="ECO:0000259" key="2">
    <source>
        <dbReference type="Pfam" id="PF01425"/>
    </source>
</evidence>
<gene>
    <name evidence="3" type="ORF">CIW82_00720</name>
</gene>
<dbReference type="AlphaFoldDB" id="A0A291PDB6"/>
<evidence type="ECO:0000313" key="3">
    <source>
        <dbReference type="EMBL" id="ATJ89463.1"/>
    </source>
</evidence>
<dbReference type="InterPro" id="IPR023631">
    <property type="entry name" value="Amidase_dom"/>
</dbReference>
<feature type="compositionally biased region" description="Polar residues" evidence="1">
    <location>
        <begin position="498"/>
        <end position="507"/>
    </location>
</feature>
<dbReference type="InterPro" id="IPR000120">
    <property type="entry name" value="Amidase"/>
</dbReference>
<name>A0A291PDB6_9PROT</name>
<dbReference type="PANTHER" id="PTHR11895">
    <property type="entry name" value="TRANSAMIDASE"/>
    <property type="match status" value="1"/>
</dbReference>
<dbReference type="EMBL" id="CP022699">
    <property type="protein sequence ID" value="ATJ89463.1"/>
    <property type="molecule type" value="Genomic_DNA"/>
</dbReference>
<protein>
    <submittedName>
        <fullName evidence="3">Amidase</fullName>
    </submittedName>
</protein>
<evidence type="ECO:0000256" key="1">
    <source>
        <dbReference type="SAM" id="MobiDB-lite"/>
    </source>
</evidence>
<dbReference type="Proteomes" id="UP000220394">
    <property type="component" value="Chromosome"/>
</dbReference>
<dbReference type="PANTHER" id="PTHR11895:SF76">
    <property type="entry name" value="INDOLEACETAMIDE HYDROLASE"/>
    <property type="match status" value="1"/>
</dbReference>
<dbReference type="KEGG" id="ato:CIW82_00720"/>
<feature type="region of interest" description="Disordered" evidence="1">
    <location>
        <begin position="493"/>
        <end position="515"/>
    </location>
</feature>